<evidence type="ECO:0000313" key="3">
    <source>
        <dbReference type="Proteomes" id="UP000001572"/>
    </source>
</evidence>
<evidence type="ECO:0000313" key="2">
    <source>
        <dbReference type="EMBL" id="ABR48243.1"/>
    </source>
</evidence>
<sequence length="94" mass="11241">MTRFDRFYSWLCKTQIRIIVAEDYITLSGAKMYTDKMQSTLEGKALLRDKRIITYLGNVIVALILLFAILINYQIIDTFELRKTYHKFRLRNIE</sequence>
<keyword evidence="1" id="KW-0472">Membrane</keyword>
<gene>
    <name evidence="2" type="ordered locus">Amet_2083</name>
</gene>
<reference evidence="3" key="1">
    <citation type="journal article" date="2016" name="Genome Announc.">
        <title>Complete genome sequence of Alkaliphilus metalliredigens strain QYMF, an alkaliphilic and metal-reducing bacterium isolated from borax-contaminated leachate ponds.</title>
        <authorList>
            <person name="Hwang C."/>
            <person name="Copeland A."/>
            <person name="Lucas S."/>
            <person name="Lapidus A."/>
            <person name="Barry K."/>
            <person name="Detter J.C."/>
            <person name="Glavina Del Rio T."/>
            <person name="Hammon N."/>
            <person name="Israni S."/>
            <person name="Dalin E."/>
            <person name="Tice H."/>
            <person name="Pitluck S."/>
            <person name="Chertkov O."/>
            <person name="Brettin T."/>
            <person name="Bruce D."/>
            <person name="Han C."/>
            <person name="Schmutz J."/>
            <person name="Larimer F."/>
            <person name="Land M.L."/>
            <person name="Hauser L."/>
            <person name="Kyrpides N."/>
            <person name="Mikhailova N."/>
            <person name="Ye Q."/>
            <person name="Zhou J."/>
            <person name="Richardson P."/>
            <person name="Fields M.W."/>
        </authorList>
    </citation>
    <scope>NUCLEOTIDE SEQUENCE [LARGE SCALE GENOMIC DNA]</scope>
    <source>
        <strain evidence="3">QYMF</strain>
    </source>
</reference>
<protein>
    <submittedName>
        <fullName evidence="2">Uncharacterized protein</fullName>
    </submittedName>
</protein>
<accession>A6TPX5</accession>
<evidence type="ECO:0000256" key="1">
    <source>
        <dbReference type="SAM" id="Phobius"/>
    </source>
</evidence>
<dbReference type="AlphaFoldDB" id="A6TPX5"/>
<dbReference type="HOGENOM" id="CLU_2379879_0_0_9"/>
<dbReference type="KEGG" id="amt:Amet_2083"/>
<proteinExistence type="predicted"/>
<feature type="transmembrane region" description="Helical" evidence="1">
    <location>
        <begin position="52"/>
        <end position="76"/>
    </location>
</feature>
<keyword evidence="1" id="KW-1133">Transmembrane helix</keyword>
<dbReference type="Proteomes" id="UP000001572">
    <property type="component" value="Chromosome"/>
</dbReference>
<name>A6TPX5_ALKMQ</name>
<dbReference type="EMBL" id="CP000724">
    <property type="protein sequence ID" value="ABR48243.1"/>
    <property type="molecule type" value="Genomic_DNA"/>
</dbReference>
<keyword evidence="3" id="KW-1185">Reference proteome</keyword>
<keyword evidence="1" id="KW-0812">Transmembrane</keyword>
<dbReference type="RefSeq" id="WP_012063223.1">
    <property type="nucleotide sequence ID" value="NC_009633.1"/>
</dbReference>
<organism evidence="2 3">
    <name type="scientific">Alkaliphilus metalliredigens (strain QYMF)</name>
    <dbReference type="NCBI Taxonomy" id="293826"/>
    <lineage>
        <taxon>Bacteria</taxon>
        <taxon>Bacillati</taxon>
        <taxon>Bacillota</taxon>
        <taxon>Clostridia</taxon>
        <taxon>Peptostreptococcales</taxon>
        <taxon>Natronincolaceae</taxon>
        <taxon>Alkaliphilus</taxon>
    </lineage>
</organism>